<organism evidence="1">
    <name type="scientific">Mycobacterium xenopi 4042</name>
    <dbReference type="NCBI Taxonomy" id="1299334"/>
    <lineage>
        <taxon>Bacteria</taxon>
        <taxon>Bacillati</taxon>
        <taxon>Actinomycetota</taxon>
        <taxon>Actinomycetes</taxon>
        <taxon>Mycobacteriales</taxon>
        <taxon>Mycobacteriaceae</taxon>
        <taxon>Mycobacterium</taxon>
    </lineage>
</organism>
<dbReference type="EMBL" id="JAOB01000045">
    <property type="protein sequence ID" value="EUA41467.1"/>
    <property type="molecule type" value="Genomic_DNA"/>
</dbReference>
<dbReference type="PATRIC" id="fig|1299334.3.peg.4853"/>
<sequence length="47" mass="5622">MSEPRSGDARARLVDERSRWWWRPGRRGWVIGALWAWIARPSTGSWR</sequence>
<reference evidence="1" key="1">
    <citation type="submission" date="2014-01" db="EMBL/GenBank/DDBJ databases">
        <authorList>
            <person name="Brown-Elliot B."/>
            <person name="Wallace R."/>
            <person name="Lenaerts A."/>
            <person name="Ordway D."/>
            <person name="DeGroote M.A."/>
            <person name="Parker T."/>
            <person name="Sizemore C."/>
            <person name="Tallon L.J."/>
            <person name="Sadzewicz L.K."/>
            <person name="Sengamalay N."/>
            <person name="Fraser C.M."/>
            <person name="Hine E."/>
            <person name="Shefchek K.A."/>
            <person name="Das S.P."/>
            <person name="Tettelin H."/>
        </authorList>
    </citation>
    <scope>NUCLEOTIDE SEQUENCE [LARGE SCALE GENOMIC DNA]</scope>
    <source>
        <strain evidence="1">4042</strain>
    </source>
</reference>
<gene>
    <name evidence="1" type="ORF">I553_4017</name>
</gene>
<name>X8BBE3_MYCXE</name>
<comment type="caution">
    <text evidence="1">The sequence shown here is derived from an EMBL/GenBank/DDBJ whole genome shotgun (WGS) entry which is preliminary data.</text>
</comment>
<dbReference type="AlphaFoldDB" id="X8BBE3"/>
<evidence type="ECO:0000313" key="1">
    <source>
        <dbReference type="EMBL" id="EUA41467.1"/>
    </source>
</evidence>
<accession>X8BBE3</accession>
<protein>
    <submittedName>
        <fullName evidence="1">Uncharacterized protein</fullName>
    </submittedName>
</protein>
<proteinExistence type="predicted"/>